<dbReference type="EMBL" id="BSPW01000008">
    <property type="protein sequence ID" value="GLT16544.1"/>
    <property type="molecule type" value="Genomic_DNA"/>
</dbReference>
<keyword evidence="1" id="KW-0732">Signal</keyword>
<gene>
    <name evidence="2" type="ORF">GCM10007938_03200</name>
</gene>
<keyword evidence="3" id="KW-1185">Reference proteome</keyword>
<protein>
    <submittedName>
        <fullName evidence="2">Uncharacterized protein</fullName>
    </submittedName>
</protein>
<feature type="chain" id="PRO_5046339170" evidence="1">
    <location>
        <begin position="26"/>
        <end position="106"/>
    </location>
</feature>
<organism evidence="2 3">
    <name type="scientific">Vibrio zhanjiangensis</name>
    <dbReference type="NCBI Taxonomy" id="1046128"/>
    <lineage>
        <taxon>Bacteria</taxon>
        <taxon>Pseudomonadati</taxon>
        <taxon>Pseudomonadota</taxon>
        <taxon>Gammaproteobacteria</taxon>
        <taxon>Vibrionales</taxon>
        <taxon>Vibrionaceae</taxon>
        <taxon>Vibrio</taxon>
    </lineage>
</organism>
<comment type="caution">
    <text evidence="2">The sequence shown here is derived from an EMBL/GenBank/DDBJ whole genome shotgun (WGS) entry which is preliminary data.</text>
</comment>
<reference evidence="3" key="1">
    <citation type="journal article" date="2019" name="Int. J. Syst. Evol. Microbiol.">
        <title>The Global Catalogue of Microorganisms (GCM) 10K type strain sequencing project: providing services to taxonomists for standard genome sequencing and annotation.</title>
        <authorList>
            <consortium name="The Broad Institute Genomics Platform"/>
            <consortium name="The Broad Institute Genome Sequencing Center for Infectious Disease"/>
            <person name="Wu L."/>
            <person name="Ma J."/>
        </authorList>
    </citation>
    <scope>NUCLEOTIDE SEQUENCE [LARGE SCALE GENOMIC DNA]</scope>
    <source>
        <strain evidence="3">NBRC 108723</strain>
    </source>
</reference>
<feature type="signal peptide" evidence="1">
    <location>
        <begin position="1"/>
        <end position="25"/>
    </location>
</feature>
<dbReference type="Proteomes" id="UP001157138">
    <property type="component" value="Unassembled WGS sequence"/>
</dbReference>
<evidence type="ECO:0000313" key="3">
    <source>
        <dbReference type="Proteomes" id="UP001157138"/>
    </source>
</evidence>
<evidence type="ECO:0000256" key="1">
    <source>
        <dbReference type="SAM" id="SignalP"/>
    </source>
</evidence>
<accession>A0ABQ6EU57</accession>
<name>A0ABQ6EU57_9VIBR</name>
<evidence type="ECO:0000313" key="2">
    <source>
        <dbReference type="EMBL" id="GLT16544.1"/>
    </source>
</evidence>
<proteinExistence type="predicted"/>
<sequence>MEIVCKRLKMLMVTGGCLFSSSVLAGINMAEVNAYAYEGLASICATSRKISGAQAQEMKAIHVEKKRERQKKASADTSFSYYAAKQLWGIQRGDSPSYEECTALLK</sequence>